<feature type="domain" description="Luciferase-like" evidence="2">
    <location>
        <begin position="25"/>
        <end position="290"/>
    </location>
</feature>
<dbReference type="NCBIfam" id="TIGR03564">
    <property type="entry name" value="F420_MSMEG_4879"/>
    <property type="match status" value="1"/>
</dbReference>
<organism evidence="3 4">
    <name type="scientific">Mycolicibacterium aubagnense</name>
    <dbReference type="NCBI Taxonomy" id="319707"/>
    <lineage>
        <taxon>Bacteria</taxon>
        <taxon>Bacillati</taxon>
        <taxon>Actinomycetota</taxon>
        <taxon>Actinomycetes</taxon>
        <taxon>Mycobacteriales</taxon>
        <taxon>Mycobacteriaceae</taxon>
        <taxon>Mycolicibacterium</taxon>
    </lineage>
</organism>
<sequence length="315" mass="33675">MTQTGLKEHPVKISIFGSLSGFTSPVDDTVAYLAQLREEGFRRAWFAQMPYEPDLLTVLTVGLREVDGIEVGTGVLPIQNQHPMLLAQRALTISQMSGGRLLLGLGMTHQAVTEGMWGIPWDKPVRRLGEYLDGLLPLLNGEKADASGETVTTRGALIIPGAPTPPVYIAALGPKLLQIAGRRSSGTVTWMTGPKTLAGHVSPTLRQAAADAGRADAVRVVAAIPVSVTDDVDGARKQAAEQFAIYGHLPSYRAMLDREGYAGPEDVAIIGDEQTVRDRLAEIEAAGVDEYVGVTFDPSAEGRARTRAVLKNIES</sequence>
<evidence type="ECO:0000313" key="4">
    <source>
        <dbReference type="Proteomes" id="UP000465609"/>
    </source>
</evidence>
<dbReference type="InterPro" id="IPR050564">
    <property type="entry name" value="F420-G6PD/mer"/>
</dbReference>
<dbReference type="Pfam" id="PF00296">
    <property type="entry name" value="Bac_luciferase"/>
    <property type="match status" value="1"/>
</dbReference>
<dbReference type="InterPro" id="IPR011251">
    <property type="entry name" value="Luciferase-like_dom"/>
</dbReference>
<evidence type="ECO:0000256" key="1">
    <source>
        <dbReference type="ARBA" id="ARBA00023002"/>
    </source>
</evidence>
<dbReference type="Proteomes" id="UP000465609">
    <property type="component" value="Chromosome"/>
</dbReference>
<dbReference type="EMBL" id="AP022577">
    <property type="protein sequence ID" value="BBX85761.1"/>
    <property type="molecule type" value="Genomic_DNA"/>
</dbReference>
<protein>
    <submittedName>
        <fullName evidence="3">LLM class F420-dependent oxidoreductase</fullName>
    </submittedName>
</protein>
<dbReference type="CDD" id="cd01097">
    <property type="entry name" value="Tetrahydromethanopterin_reductase"/>
    <property type="match status" value="1"/>
</dbReference>
<reference evidence="3 4" key="1">
    <citation type="journal article" date="2019" name="Emerg. Microbes Infect.">
        <title>Comprehensive subspecies identification of 175 nontuberculous mycobacteria species based on 7547 genomic profiles.</title>
        <authorList>
            <person name="Matsumoto Y."/>
            <person name="Kinjo T."/>
            <person name="Motooka D."/>
            <person name="Nabeya D."/>
            <person name="Jung N."/>
            <person name="Uechi K."/>
            <person name="Horii T."/>
            <person name="Iida T."/>
            <person name="Fujita J."/>
            <person name="Nakamura S."/>
        </authorList>
    </citation>
    <scope>NUCLEOTIDE SEQUENCE [LARGE SCALE GENOMIC DNA]</scope>
    <source>
        <strain evidence="3 4">JCM 15296</strain>
    </source>
</reference>
<dbReference type="InterPro" id="IPR019910">
    <property type="entry name" value="Lucif-like_OxRdtase_MSMEG_4879"/>
</dbReference>
<keyword evidence="4" id="KW-1185">Reference proteome</keyword>
<name>A0ABM7IGB1_9MYCO</name>
<accession>A0ABM7IGB1</accession>
<proteinExistence type="predicted"/>
<dbReference type="PANTHER" id="PTHR43244:SF1">
    <property type="entry name" value="5,10-METHYLENETETRAHYDROMETHANOPTERIN REDUCTASE"/>
    <property type="match status" value="1"/>
</dbReference>
<dbReference type="InterPro" id="IPR036661">
    <property type="entry name" value="Luciferase-like_sf"/>
</dbReference>
<evidence type="ECO:0000313" key="3">
    <source>
        <dbReference type="EMBL" id="BBX85761.1"/>
    </source>
</evidence>
<dbReference type="PANTHER" id="PTHR43244">
    <property type="match status" value="1"/>
</dbReference>
<keyword evidence="1" id="KW-0560">Oxidoreductase</keyword>
<evidence type="ECO:0000259" key="2">
    <source>
        <dbReference type="Pfam" id="PF00296"/>
    </source>
</evidence>
<dbReference type="Gene3D" id="3.20.20.30">
    <property type="entry name" value="Luciferase-like domain"/>
    <property type="match status" value="1"/>
</dbReference>
<gene>
    <name evidence="3" type="ORF">MAUB_36340</name>
</gene>
<dbReference type="SUPFAM" id="SSF51679">
    <property type="entry name" value="Bacterial luciferase-like"/>
    <property type="match status" value="1"/>
</dbReference>